<keyword evidence="3" id="KW-0863">Zinc-finger</keyword>
<comment type="function">
    <text evidence="6">May have an involvement in muscle development or hypertrophy. Isoform 2 binds to RBP-J and plays a negative regulatory role in the RBP-J-mediated transcription in mammalian systems.</text>
</comment>
<keyword evidence="1 7" id="KW-0479">Metal-binding</keyword>
<keyword evidence="4 7" id="KW-0862">Zinc</keyword>
<protein>
    <recommendedName>
        <fullName evidence="8">LIM zinc-binding domain-containing protein</fullName>
    </recommendedName>
</protein>
<evidence type="ECO:0000313" key="10">
    <source>
        <dbReference type="Proteomes" id="UP000327468"/>
    </source>
</evidence>
<comment type="caution">
    <text evidence="9">The sequence shown here is derived from an EMBL/GenBank/DDBJ whole genome shotgun (WGS) entry which is preliminary data.</text>
</comment>
<sequence>MVPVSEDKSLLLRSCVTMSDRFACFYCRDDLSGKKYVQKDDKPVCVRCFDKFCANNCAECRRPISTDSKSFSVKDDRILCGKCSSREDAPRCHTCYKPILAGTESVEYKGNVFHDDCFTCYKCKKPIGSESFITKNENVYCSSCHESKFAKHCSACKKPITAGGVNYQDQPWHSECLVCVVCAKPLAGTRFTSHEQKLYCVDCYKTNVAKKCSGCQNPITGFGKATNVVNYEGGTWHDYCFTCKKCSANLAEKRFISKDGNIYCTDCAKKL</sequence>
<dbReference type="InterPro" id="IPR001781">
    <property type="entry name" value="Znf_LIM"/>
</dbReference>
<dbReference type="FunFam" id="2.10.110.10:FF:000072">
    <property type="entry name" value="Four and a half LIM domains protein 1"/>
    <property type="match status" value="1"/>
</dbReference>
<dbReference type="EMBL" id="VFJC01000018">
    <property type="protein sequence ID" value="KAB5543172.1"/>
    <property type="molecule type" value="Genomic_DNA"/>
</dbReference>
<dbReference type="PANTHER" id="PTHR47029">
    <property type="entry name" value="FOUR AND A HALF LIM DOMAINS PROTEIN 1"/>
    <property type="match status" value="1"/>
</dbReference>
<evidence type="ECO:0000256" key="2">
    <source>
        <dbReference type="ARBA" id="ARBA00022737"/>
    </source>
</evidence>
<dbReference type="PROSITE" id="PS50023">
    <property type="entry name" value="LIM_DOMAIN_2"/>
    <property type="match status" value="2"/>
</dbReference>
<dbReference type="GO" id="GO:0008270">
    <property type="term" value="F:zinc ion binding"/>
    <property type="evidence" value="ECO:0007669"/>
    <property type="project" value="UniProtKB-KW"/>
</dbReference>
<dbReference type="GO" id="GO:0007517">
    <property type="term" value="P:muscle organ development"/>
    <property type="evidence" value="ECO:0007669"/>
    <property type="project" value="InterPro"/>
</dbReference>
<accession>A0A5N5LKS4</accession>
<gene>
    <name evidence="9" type="ORF">PHYPO_G00076140</name>
</gene>
<dbReference type="InterPro" id="IPR056807">
    <property type="entry name" value="LIM_FHL1/2/3/5_N"/>
</dbReference>
<dbReference type="SUPFAM" id="SSF57716">
    <property type="entry name" value="Glucocorticoid receptor-like (DNA-binding domain)"/>
    <property type="match status" value="5"/>
</dbReference>
<dbReference type="FunFam" id="2.10.110.10:FF:000050">
    <property type="entry name" value="Four and a half LIM domains protein 1"/>
    <property type="match status" value="1"/>
</dbReference>
<dbReference type="Gene3D" id="2.10.110.10">
    <property type="entry name" value="Cysteine Rich Protein"/>
    <property type="match status" value="4"/>
</dbReference>
<name>A0A5N5LKS4_PANHP</name>
<feature type="domain" description="LIM zinc-binding" evidence="8">
    <location>
        <begin position="210"/>
        <end position="271"/>
    </location>
</feature>
<dbReference type="AlphaFoldDB" id="A0A5N5LKS4"/>
<evidence type="ECO:0000256" key="6">
    <source>
        <dbReference type="ARBA" id="ARBA00059927"/>
    </source>
</evidence>
<feature type="domain" description="LIM zinc-binding" evidence="8">
    <location>
        <begin position="90"/>
        <end position="151"/>
    </location>
</feature>
<evidence type="ECO:0000313" key="9">
    <source>
        <dbReference type="EMBL" id="KAB5543172.1"/>
    </source>
</evidence>
<keyword evidence="2" id="KW-0677">Repeat</keyword>
<dbReference type="PROSITE" id="PS00478">
    <property type="entry name" value="LIM_DOMAIN_1"/>
    <property type="match status" value="2"/>
</dbReference>
<dbReference type="Pfam" id="PF25076">
    <property type="entry name" value="LIM_FHL2-3_N"/>
    <property type="match status" value="1"/>
</dbReference>
<dbReference type="InterPro" id="IPR042997">
    <property type="entry name" value="Fhl1"/>
</dbReference>
<organism evidence="9 10">
    <name type="scientific">Pangasianodon hypophthalmus</name>
    <name type="common">Striped catfish</name>
    <name type="synonym">Helicophagus hypophthalmus</name>
    <dbReference type="NCBI Taxonomy" id="310915"/>
    <lineage>
        <taxon>Eukaryota</taxon>
        <taxon>Metazoa</taxon>
        <taxon>Chordata</taxon>
        <taxon>Craniata</taxon>
        <taxon>Vertebrata</taxon>
        <taxon>Euteleostomi</taxon>
        <taxon>Actinopterygii</taxon>
        <taxon>Neopterygii</taxon>
        <taxon>Teleostei</taxon>
        <taxon>Ostariophysi</taxon>
        <taxon>Siluriformes</taxon>
        <taxon>Pangasiidae</taxon>
        <taxon>Pangasianodon</taxon>
    </lineage>
</organism>
<reference evidence="9 10" key="1">
    <citation type="submission" date="2019-06" db="EMBL/GenBank/DDBJ databases">
        <title>A chromosome-scale genome assembly of the striped catfish, Pangasianodon hypophthalmus.</title>
        <authorList>
            <person name="Wen M."/>
            <person name="Zahm M."/>
            <person name="Roques C."/>
            <person name="Cabau C."/>
            <person name="Klopp C."/>
            <person name="Donnadieu C."/>
            <person name="Jouanno E."/>
            <person name="Avarre J.-C."/>
            <person name="Campet M."/>
            <person name="Ha T.T.T."/>
            <person name="Dugue R."/>
            <person name="Lampietro C."/>
            <person name="Louis A."/>
            <person name="Herpin A."/>
            <person name="Echchiki A."/>
            <person name="Berthelot C."/>
            <person name="Parey E."/>
            <person name="Roest-Crollius H."/>
            <person name="Braasch I."/>
            <person name="Postlethwait J."/>
            <person name="Bobe J."/>
            <person name="Montfort J."/>
            <person name="Bouchez O."/>
            <person name="Begum T."/>
            <person name="Schartl M."/>
            <person name="Guiguen Y."/>
        </authorList>
    </citation>
    <scope>NUCLEOTIDE SEQUENCE [LARGE SCALE GENOMIC DNA]</scope>
    <source>
        <strain evidence="9 10">Indonesia</strain>
        <tissue evidence="9">Blood</tissue>
    </source>
</reference>
<dbReference type="SMART" id="SM00132">
    <property type="entry name" value="LIM"/>
    <property type="match status" value="4"/>
</dbReference>
<dbReference type="FunFam" id="2.10.110.10:FF:000013">
    <property type="entry name" value="Four and a half LIM domains 1"/>
    <property type="match status" value="1"/>
</dbReference>
<evidence type="ECO:0000256" key="5">
    <source>
        <dbReference type="ARBA" id="ARBA00023038"/>
    </source>
</evidence>
<proteinExistence type="predicted"/>
<evidence type="ECO:0000256" key="1">
    <source>
        <dbReference type="ARBA" id="ARBA00022723"/>
    </source>
</evidence>
<keyword evidence="10" id="KW-1185">Reference proteome</keyword>
<dbReference type="GO" id="GO:0044325">
    <property type="term" value="F:transmembrane transporter binding"/>
    <property type="evidence" value="ECO:0007669"/>
    <property type="project" value="TreeGrafter"/>
</dbReference>
<dbReference type="Pfam" id="PF00412">
    <property type="entry name" value="LIM"/>
    <property type="match status" value="3"/>
</dbReference>
<dbReference type="CDD" id="cd09348">
    <property type="entry name" value="LIM4_FHL1"/>
    <property type="match status" value="1"/>
</dbReference>
<dbReference type="PANTHER" id="PTHR47029:SF2">
    <property type="entry name" value="FOUR AND A HALF LIM DOMAINS PROTEIN 1"/>
    <property type="match status" value="1"/>
</dbReference>
<evidence type="ECO:0000259" key="8">
    <source>
        <dbReference type="PROSITE" id="PS50023"/>
    </source>
</evidence>
<keyword evidence="5 7" id="KW-0440">LIM domain</keyword>
<dbReference type="Proteomes" id="UP000327468">
    <property type="component" value="Chromosome 17"/>
</dbReference>
<evidence type="ECO:0000256" key="4">
    <source>
        <dbReference type="ARBA" id="ARBA00022833"/>
    </source>
</evidence>
<evidence type="ECO:0000256" key="7">
    <source>
        <dbReference type="PROSITE-ProRule" id="PRU00125"/>
    </source>
</evidence>
<evidence type="ECO:0000256" key="3">
    <source>
        <dbReference type="ARBA" id="ARBA00022771"/>
    </source>
</evidence>